<sequence length="697" mass="78206">MGRKRRSSNSTVATVDEDTITYAKETSVLKLAVLDENSEEETYVLEDVTVYGKDGQMANLLSVYFDGPVVVRGFIKADEGQQNMCMTASPPTNKNLQRCLTCRLTVRKRTTKSAYIEIADCVRYSVGIAEGEEKSPCVWAGGKCGWFEIRPPSIDYTPIYNKMAQAVSLYYNMLEVHDAHREAVKLKKGKRKGKRPSNEEVFKSLDVDTMFFQYAVIAGDGALYHEVIDACDEHASFLISHCYEEEDFDWTHTTFFVWLTQRHKELTAKVEEIEKKKKMGIILPATEGVVTTQQTSATDPPSQKALSRISQRRATRSTSAADEEVDTQDFAPQRTSRRSKSTEEASADPVADVMDIDPQPKTQEKTLDDPAEAGGIAEDDTRSPGQRLADAFEFVRSYHNIPPQKMTLASMKSQVYYKYKMKTYEAPAEIFSYYASELLPLLDEQVWGASALYRVIKEAAERPRITPTLFEPALINEYTTPRAKNPAAGTATEQHRKPIGKSPSMGHNMETPPRKVGRPSGKMSGLRPSFKHALSDYDSEDSRATKVAKTAHIVDGEEDNSESDTEEDEEEDLAVDGPPPVKVVIRTEALLDTTPKGPHGTWVCDQEDDCDFVERNPGDSDGRERIQQHIKDAHYEEQDEHMLSIMNLAKLEGGKGHLPVDRLLEKIRAMGEKTSKNQQKTINGQTVPQPIKRRLLI</sequence>
<dbReference type="KEGG" id="val:VDBG_04137"/>
<dbReference type="AlphaFoldDB" id="C9SFT3"/>
<dbReference type="GeneID" id="9534665"/>
<gene>
    <name evidence="2" type="ORF">VDBG_04137</name>
</gene>
<evidence type="ECO:0008006" key="4">
    <source>
        <dbReference type="Google" id="ProtNLM"/>
    </source>
</evidence>
<dbReference type="EMBL" id="DS985217">
    <property type="protein sequence ID" value="EEY18028.1"/>
    <property type="molecule type" value="Genomic_DNA"/>
</dbReference>
<organism evidence="3">
    <name type="scientific">Verticillium alfalfae (strain VaMs.102 / ATCC MYA-4576 / FGSC 10136)</name>
    <name type="common">Verticillium wilt of alfalfa</name>
    <name type="synonym">Verticillium albo-atrum</name>
    <dbReference type="NCBI Taxonomy" id="526221"/>
    <lineage>
        <taxon>Eukaryota</taxon>
        <taxon>Fungi</taxon>
        <taxon>Dikarya</taxon>
        <taxon>Ascomycota</taxon>
        <taxon>Pezizomycotina</taxon>
        <taxon>Sordariomycetes</taxon>
        <taxon>Hypocreomycetidae</taxon>
        <taxon>Glomerellales</taxon>
        <taxon>Plectosphaerellaceae</taxon>
        <taxon>Verticillium</taxon>
    </lineage>
</organism>
<evidence type="ECO:0000313" key="3">
    <source>
        <dbReference type="Proteomes" id="UP000008698"/>
    </source>
</evidence>
<dbReference type="OrthoDB" id="5382953at2759"/>
<dbReference type="STRING" id="526221.C9SFT3"/>
<evidence type="ECO:0000256" key="1">
    <source>
        <dbReference type="SAM" id="MobiDB-lite"/>
    </source>
</evidence>
<feature type="region of interest" description="Disordered" evidence="1">
    <location>
        <begin position="482"/>
        <end position="577"/>
    </location>
</feature>
<accession>C9SFT3</accession>
<dbReference type="HOGENOM" id="CLU_023186_0_0_1"/>
<evidence type="ECO:0000313" key="2">
    <source>
        <dbReference type="EMBL" id="EEY18028.1"/>
    </source>
</evidence>
<dbReference type="OMA" id="NGPRDSW"/>
<feature type="region of interest" description="Disordered" evidence="1">
    <location>
        <begin position="291"/>
        <end position="384"/>
    </location>
</feature>
<protein>
    <recommendedName>
        <fullName evidence="4">DNA (cytosine-5)-methyltransferase 1 replication foci domain-containing protein</fullName>
    </recommendedName>
</protein>
<name>C9SFT3_VERA1</name>
<reference evidence="3" key="1">
    <citation type="journal article" date="2011" name="PLoS Pathog.">
        <title>Comparative genomics yields insights into niche adaptation of plant vascular wilt pathogens.</title>
        <authorList>
            <person name="Klosterman S.J."/>
            <person name="Subbarao K.V."/>
            <person name="Kang S."/>
            <person name="Veronese P."/>
            <person name="Gold S.E."/>
            <person name="Thomma B.P.H.J."/>
            <person name="Chen Z."/>
            <person name="Henrissat B."/>
            <person name="Lee Y.-H."/>
            <person name="Park J."/>
            <person name="Garcia-Pedrajas M.D."/>
            <person name="Barbara D.J."/>
            <person name="Anchieta A."/>
            <person name="de Jonge R."/>
            <person name="Santhanam P."/>
            <person name="Maruthachalam K."/>
            <person name="Atallah Z."/>
            <person name="Amyotte S.G."/>
            <person name="Paz Z."/>
            <person name="Inderbitzin P."/>
            <person name="Hayes R.J."/>
            <person name="Heiman D.I."/>
            <person name="Young S."/>
            <person name="Zeng Q."/>
            <person name="Engels R."/>
            <person name="Galagan J."/>
            <person name="Cuomo C.A."/>
            <person name="Dobinson K.F."/>
            <person name="Ma L.-J."/>
        </authorList>
    </citation>
    <scope>NUCLEOTIDE SEQUENCE [LARGE SCALE GENOMIC DNA]</scope>
    <source>
        <strain evidence="3">VaMs.102 / ATCC MYA-4576 / FGSC 10136</strain>
    </source>
</reference>
<dbReference type="eggNOG" id="ENOG502SK9A">
    <property type="taxonomic scope" value="Eukaryota"/>
</dbReference>
<dbReference type="RefSeq" id="XP_003006184.1">
    <property type="nucleotide sequence ID" value="XM_003006138.1"/>
</dbReference>
<feature type="compositionally biased region" description="Acidic residues" evidence="1">
    <location>
        <begin position="556"/>
        <end position="574"/>
    </location>
</feature>
<proteinExistence type="predicted"/>
<feature type="compositionally biased region" description="Polar residues" evidence="1">
    <location>
        <begin position="291"/>
        <end position="309"/>
    </location>
</feature>
<dbReference type="Proteomes" id="UP000008698">
    <property type="component" value="Unassembled WGS sequence"/>
</dbReference>
<keyword evidence="3" id="KW-1185">Reference proteome</keyword>